<evidence type="ECO:0000256" key="8">
    <source>
        <dbReference type="PIRNR" id="PIRNR000124"/>
    </source>
</evidence>
<comment type="caution">
    <text evidence="10">The sequence shown here is derived from an EMBL/GenBank/DDBJ whole genome shotgun (WGS) entry which is preliminary data.</text>
</comment>
<accession>A0ABV1IF55</accession>
<dbReference type="SUPFAM" id="SSF51735">
    <property type="entry name" value="NAD(P)-binding Rossmann-fold domains"/>
    <property type="match status" value="1"/>
</dbReference>
<name>A0ABV1IF55_9ACTN</name>
<dbReference type="Pfam" id="PF03721">
    <property type="entry name" value="UDPG_MGDP_dh_N"/>
    <property type="match status" value="1"/>
</dbReference>
<keyword evidence="5 8" id="KW-0560">Oxidoreductase</keyword>
<dbReference type="InterPro" id="IPR036220">
    <property type="entry name" value="UDP-Glc/GDP-Man_DH_C_sf"/>
</dbReference>
<proteinExistence type="inferred from homology"/>
<evidence type="ECO:0000313" key="11">
    <source>
        <dbReference type="Proteomes" id="UP001478817"/>
    </source>
</evidence>
<dbReference type="Gene3D" id="1.10.1040.10">
    <property type="entry name" value="N-(1-d-carboxylethyl)-l-norvaline Dehydrogenase, domain 2"/>
    <property type="match status" value="1"/>
</dbReference>
<evidence type="ECO:0000256" key="3">
    <source>
        <dbReference type="ARBA" id="ARBA00012954"/>
    </source>
</evidence>
<dbReference type="SMART" id="SM00984">
    <property type="entry name" value="UDPG_MGDP_dh_C"/>
    <property type="match status" value="1"/>
</dbReference>
<dbReference type="NCBIfam" id="TIGR03026">
    <property type="entry name" value="NDP-sugDHase"/>
    <property type="match status" value="1"/>
</dbReference>
<dbReference type="RefSeq" id="WP_349182057.1">
    <property type="nucleotide sequence ID" value="NZ_JBBNGS010000006.1"/>
</dbReference>
<evidence type="ECO:0000259" key="9">
    <source>
        <dbReference type="SMART" id="SM00984"/>
    </source>
</evidence>
<reference evidence="10 11" key="1">
    <citation type="submission" date="2024-04" db="EMBL/GenBank/DDBJ databases">
        <title>Human intestinal bacterial collection.</title>
        <authorList>
            <person name="Pauvert C."/>
            <person name="Hitch T.C.A."/>
            <person name="Clavel T."/>
        </authorList>
    </citation>
    <scope>NUCLEOTIDE SEQUENCE [LARGE SCALE GENOMIC DNA]</scope>
    <source>
        <strain evidence="10 11">CLA-AA-H197</strain>
    </source>
</reference>
<comment type="catalytic activity">
    <reaction evidence="7 8">
        <text>UDP-alpha-D-glucose + 2 NAD(+) + H2O = UDP-alpha-D-glucuronate + 2 NADH + 3 H(+)</text>
        <dbReference type="Rhea" id="RHEA:23596"/>
        <dbReference type="ChEBI" id="CHEBI:15377"/>
        <dbReference type="ChEBI" id="CHEBI:15378"/>
        <dbReference type="ChEBI" id="CHEBI:57540"/>
        <dbReference type="ChEBI" id="CHEBI:57945"/>
        <dbReference type="ChEBI" id="CHEBI:58052"/>
        <dbReference type="ChEBI" id="CHEBI:58885"/>
        <dbReference type="EC" id="1.1.1.22"/>
    </reaction>
</comment>
<feature type="domain" description="UDP-glucose/GDP-mannose dehydrogenase C-terminal" evidence="9">
    <location>
        <begin position="304"/>
        <end position="391"/>
    </location>
</feature>
<evidence type="ECO:0000256" key="5">
    <source>
        <dbReference type="ARBA" id="ARBA00023002"/>
    </source>
</evidence>
<dbReference type="InterPro" id="IPR017476">
    <property type="entry name" value="UDP-Glc/GDP-Man"/>
</dbReference>
<dbReference type="InterPro" id="IPR013328">
    <property type="entry name" value="6PGD_dom2"/>
</dbReference>
<evidence type="ECO:0000256" key="6">
    <source>
        <dbReference type="ARBA" id="ARBA00023027"/>
    </source>
</evidence>
<keyword evidence="11" id="KW-1185">Reference proteome</keyword>
<dbReference type="PIRSF" id="PIRSF500134">
    <property type="entry name" value="UDPglc_DH_bac"/>
    <property type="match status" value="1"/>
</dbReference>
<dbReference type="InterPro" id="IPR036291">
    <property type="entry name" value="NAD(P)-bd_dom_sf"/>
</dbReference>
<dbReference type="SUPFAM" id="SSF52413">
    <property type="entry name" value="UDP-glucose/GDP-mannose dehydrogenase C-terminal domain"/>
    <property type="match status" value="1"/>
</dbReference>
<evidence type="ECO:0000256" key="7">
    <source>
        <dbReference type="ARBA" id="ARBA00047473"/>
    </source>
</evidence>
<dbReference type="PANTHER" id="PTHR43750:SF2">
    <property type="entry name" value="UDP-GLUCOSE 6-DEHYDROGENASE"/>
    <property type="match status" value="1"/>
</dbReference>
<protein>
    <recommendedName>
        <fullName evidence="4 8">UDP-glucose 6-dehydrogenase</fullName>
        <ecNumber evidence="3 8">1.1.1.22</ecNumber>
    </recommendedName>
</protein>
<evidence type="ECO:0000313" key="10">
    <source>
        <dbReference type="EMBL" id="MEQ2637525.1"/>
    </source>
</evidence>
<organism evidence="10 11">
    <name type="scientific">Paratractidigestivibacter faecalis</name>
    <dbReference type="NCBI Taxonomy" id="2292441"/>
    <lineage>
        <taxon>Bacteria</taxon>
        <taxon>Bacillati</taxon>
        <taxon>Actinomycetota</taxon>
        <taxon>Coriobacteriia</taxon>
        <taxon>Coriobacteriales</taxon>
        <taxon>Atopobiaceae</taxon>
        <taxon>Paratractidigestivibacter</taxon>
    </lineage>
</organism>
<dbReference type="Pfam" id="PF00984">
    <property type="entry name" value="UDPG_MGDP_dh"/>
    <property type="match status" value="1"/>
</dbReference>
<dbReference type="Proteomes" id="UP001478817">
    <property type="component" value="Unassembled WGS sequence"/>
</dbReference>
<keyword evidence="6 8" id="KW-0520">NAD</keyword>
<sequence>MTVAIVGLSYVGLSLACLLSKDNNVISVDIDQRKVGLIERGISPIADAKIEAYLKSEAAKLHVTSDAPAAYEIADYVVIATPTDYDEGTHRFDTSSIDDVLATVESCSPKAMVIIKSTIPVGYTEAASHRHPGLSIIFSPEFLREGHALEDNLNPSRIIVGVAKEKDRAAADCFAHLLLESSETKTAPVMVMGSSEAEAVKLFANTYLALRVSFFNELDTYAESRSLSTQQIIQGVCLDPRIGDGYNNPSFGYGGYCLPKDSKQLLSNYHDVPQNLIQAIVSSNETRKRFVAKQVLVRHPKVVGVYRLAMKAGSDNFRQSASIDVLELLKKLGIGVLIYEPSIKDTTAFDCEVVNDITVFANQCDIIIANRWEDELAPFEQKVYCRDLWRRD</sequence>
<dbReference type="EC" id="1.1.1.22" evidence="3 8"/>
<evidence type="ECO:0000256" key="1">
    <source>
        <dbReference type="ARBA" id="ARBA00004701"/>
    </source>
</evidence>
<dbReference type="PANTHER" id="PTHR43750">
    <property type="entry name" value="UDP-GLUCOSE 6-DEHYDROGENASE TUAD"/>
    <property type="match status" value="1"/>
</dbReference>
<evidence type="ECO:0000256" key="4">
    <source>
        <dbReference type="ARBA" id="ARBA00015132"/>
    </source>
</evidence>
<evidence type="ECO:0000256" key="2">
    <source>
        <dbReference type="ARBA" id="ARBA00006601"/>
    </source>
</evidence>
<dbReference type="InterPro" id="IPR001732">
    <property type="entry name" value="UDP-Glc/GDP-Man_DH_N"/>
</dbReference>
<dbReference type="PIRSF" id="PIRSF000124">
    <property type="entry name" value="UDPglc_GDPman_dh"/>
    <property type="match status" value="1"/>
</dbReference>
<dbReference type="InterPro" id="IPR014027">
    <property type="entry name" value="UDP-Glc/GDP-Man_DH_C"/>
</dbReference>
<gene>
    <name evidence="10" type="ORF">AAAT05_04120</name>
</gene>
<dbReference type="InterPro" id="IPR014026">
    <property type="entry name" value="UDP-Glc/GDP-Man_DH_dimer"/>
</dbReference>
<comment type="similarity">
    <text evidence="2 8">Belongs to the UDP-glucose/GDP-mannose dehydrogenase family.</text>
</comment>
<comment type="pathway">
    <text evidence="1">Nucleotide-sugar biosynthesis; UDP-alpha-D-glucuronate biosynthesis; UDP-alpha-D-glucuronate from UDP-alpha-D-glucose: step 1/1.</text>
</comment>
<dbReference type="InterPro" id="IPR008927">
    <property type="entry name" value="6-PGluconate_DH-like_C_sf"/>
</dbReference>
<dbReference type="Pfam" id="PF03720">
    <property type="entry name" value="UDPG_MGDP_dh_C"/>
    <property type="match status" value="1"/>
</dbReference>
<dbReference type="InterPro" id="IPR028357">
    <property type="entry name" value="UDPglc_DH_bac"/>
</dbReference>
<dbReference type="EMBL" id="JBBNGS010000006">
    <property type="protein sequence ID" value="MEQ2637525.1"/>
    <property type="molecule type" value="Genomic_DNA"/>
</dbReference>
<dbReference type="Gene3D" id="3.40.50.720">
    <property type="entry name" value="NAD(P)-binding Rossmann-like Domain"/>
    <property type="match status" value="2"/>
</dbReference>
<dbReference type="SUPFAM" id="SSF48179">
    <property type="entry name" value="6-phosphogluconate dehydrogenase C-terminal domain-like"/>
    <property type="match status" value="1"/>
</dbReference>